<dbReference type="InterPro" id="IPR009100">
    <property type="entry name" value="AcylCoA_DH/oxidase_NM_dom_sf"/>
</dbReference>
<dbReference type="FunFam" id="2.40.110.10:FF:000011">
    <property type="entry name" value="Acyl-CoA dehydrogenase FadE34"/>
    <property type="match status" value="1"/>
</dbReference>
<evidence type="ECO:0000259" key="8">
    <source>
        <dbReference type="Pfam" id="PF02770"/>
    </source>
</evidence>
<feature type="domain" description="Acyl-CoA oxidase/dehydrogenase middle" evidence="8">
    <location>
        <begin position="134"/>
        <end position="231"/>
    </location>
</feature>
<evidence type="ECO:0000256" key="4">
    <source>
        <dbReference type="ARBA" id="ARBA00022827"/>
    </source>
</evidence>
<dbReference type="InterPro" id="IPR037069">
    <property type="entry name" value="AcylCoA_DH/ox_N_sf"/>
</dbReference>
<evidence type="ECO:0000259" key="9">
    <source>
        <dbReference type="Pfam" id="PF02771"/>
    </source>
</evidence>
<keyword evidence="3 6" id="KW-0285">Flavoprotein</keyword>
<dbReference type="PANTHER" id="PTHR43292">
    <property type="entry name" value="ACYL-COA DEHYDROGENASE"/>
    <property type="match status" value="1"/>
</dbReference>
<gene>
    <name evidence="10" type="ORF">HHL27_10715</name>
</gene>
<accession>A0A7Y0GAP1</accession>
<comment type="caution">
    <text evidence="10">The sequence shown here is derived from an EMBL/GenBank/DDBJ whole genome shotgun (WGS) entry which is preliminary data.</text>
</comment>
<dbReference type="SUPFAM" id="SSF47203">
    <property type="entry name" value="Acyl-CoA dehydrogenase C-terminal domain-like"/>
    <property type="match status" value="1"/>
</dbReference>
<comment type="cofactor">
    <cofactor evidence="1 6">
        <name>FAD</name>
        <dbReference type="ChEBI" id="CHEBI:57692"/>
    </cofactor>
</comment>
<dbReference type="Proteomes" id="UP000583556">
    <property type="component" value="Unassembled WGS sequence"/>
</dbReference>
<dbReference type="RefSeq" id="WP_169493407.1">
    <property type="nucleotide sequence ID" value="NZ_AP029021.1"/>
</dbReference>
<evidence type="ECO:0000313" key="11">
    <source>
        <dbReference type="Proteomes" id="UP000583556"/>
    </source>
</evidence>
<dbReference type="Pfam" id="PF00441">
    <property type="entry name" value="Acyl-CoA_dh_1"/>
    <property type="match status" value="1"/>
</dbReference>
<evidence type="ECO:0000313" key="10">
    <source>
        <dbReference type="EMBL" id="NML94134.1"/>
    </source>
</evidence>
<dbReference type="InterPro" id="IPR009075">
    <property type="entry name" value="AcylCo_DH/oxidase_C"/>
</dbReference>
<dbReference type="Pfam" id="PF02770">
    <property type="entry name" value="Acyl-CoA_dh_M"/>
    <property type="match status" value="1"/>
</dbReference>
<dbReference type="Gene3D" id="1.10.540.10">
    <property type="entry name" value="Acyl-CoA dehydrogenase/oxidase, N-terminal domain"/>
    <property type="match status" value="1"/>
</dbReference>
<evidence type="ECO:0000256" key="5">
    <source>
        <dbReference type="ARBA" id="ARBA00023002"/>
    </source>
</evidence>
<organism evidence="10 11">
    <name type="scientific">Novosphingobium olei</name>
    <dbReference type="NCBI Taxonomy" id="2728851"/>
    <lineage>
        <taxon>Bacteria</taxon>
        <taxon>Pseudomonadati</taxon>
        <taxon>Pseudomonadota</taxon>
        <taxon>Alphaproteobacteria</taxon>
        <taxon>Sphingomonadales</taxon>
        <taxon>Sphingomonadaceae</taxon>
        <taxon>Novosphingobium</taxon>
    </lineage>
</organism>
<feature type="domain" description="Acyl-CoA dehydrogenase/oxidase C-terminal" evidence="7">
    <location>
        <begin position="243"/>
        <end position="394"/>
    </location>
</feature>
<dbReference type="Gene3D" id="1.20.140.10">
    <property type="entry name" value="Butyryl-CoA Dehydrogenase, subunit A, domain 3"/>
    <property type="match status" value="1"/>
</dbReference>
<sequence length="423" mass="46121">MDFEDTPEEAAFRAEVRSWIDANAPKHLEDQLKRANFGDMGVTSEDPIQACKSWQKKKAEAGWACLHWPKEYGGGNRTPMERVIWNQEEGIFRSLGGLFTIGQGMCGPTVMAWADEETKRRMLPPLASGEEVWCQLFSEPASGSDLAGLRTRAVKADDGSGDWIVNGQKIWTSGAQNSDWGLLIARTDPDVPKHKGLTMFFLSMKSPGVEVRPIKQANGQSSFNEVYFTDVRIPDSQRLGAVGQGWEVSLTTLMNERLSIGSGMSTGFPQLLSLCMDVEVDGKPAVQDSNVRSKLAQFAVREMGLKYTGMRAITALSKGETPGPENSIGKLVAGATMQDLAMFALDLQGQSGVIWEKDGPHDGRFQAILMRSPATRIEGGSDEILRNIIGERVLGLPGDIRVDKDVAFKDIPTSGRKKAAAAA</sequence>
<dbReference type="GO" id="GO:0050660">
    <property type="term" value="F:flavin adenine dinucleotide binding"/>
    <property type="evidence" value="ECO:0007669"/>
    <property type="project" value="InterPro"/>
</dbReference>
<evidence type="ECO:0000256" key="2">
    <source>
        <dbReference type="ARBA" id="ARBA00009347"/>
    </source>
</evidence>
<dbReference type="InterPro" id="IPR046373">
    <property type="entry name" value="Acyl-CoA_Oxase/DH_mid-dom_sf"/>
</dbReference>
<evidence type="ECO:0000256" key="1">
    <source>
        <dbReference type="ARBA" id="ARBA00001974"/>
    </source>
</evidence>
<evidence type="ECO:0000259" key="7">
    <source>
        <dbReference type="Pfam" id="PF00441"/>
    </source>
</evidence>
<dbReference type="PANTHER" id="PTHR43292:SF4">
    <property type="entry name" value="ACYL-COA DEHYDROGENASE FADE34"/>
    <property type="match status" value="1"/>
</dbReference>
<reference evidence="10 11" key="1">
    <citation type="submission" date="2020-04" db="EMBL/GenBank/DDBJ databases">
        <title>Novosphingobium sp. TW-4 isolated from soil.</title>
        <authorList>
            <person name="Dahal R.H."/>
            <person name="Chaudhary D.K."/>
        </authorList>
    </citation>
    <scope>NUCLEOTIDE SEQUENCE [LARGE SCALE GENOMIC DNA]</scope>
    <source>
        <strain evidence="10 11">TW-4</strain>
    </source>
</reference>
<evidence type="ECO:0000256" key="3">
    <source>
        <dbReference type="ARBA" id="ARBA00022630"/>
    </source>
</evidence>
<dbReference type="CDD" id="cd01152">
    <property type="entry name" value="ACAD_fadE6_17_26"/>
    <property type="match status" value="1"/>
</dbReference>
<evidence type="ECO:0000256" key="6">
    <source>
        <dbReference type="RuleBase" id="RU362125"/>
    </source>
</evidence>
<name>A0A7Y0GAP1_9SPHN</name>
<comment type="similarity">
    <text evidence="2 6">Belongs to the acyl-CoA dehydrogenase family.</text>
</comment>
<dbReference type="AlphaFoldDB" id="A0A7Y0GAP1"/>
<protein>
    <submittedName>
        <fullName evidence="10">Acyl-CoA dehydrogenase</fullName>
    </submittedName>
</protein>
<dbReference type="EMBL" id="JABBGM010000004">
    <property type="protein sequence ID" value="NML94134.1"/>
    <property type="molecule type" value="Genomic_DNA"/>
</dbReference>
<feature type="domain" description="Acyl-CoA dehydrogenase/oxidase N-terminal" evidence="9">
    <location>
        <begin position="6"/>
        <end position="130"/>
    </location>
</feature>
<dbReference type="InterPro" id="IPR036250">
    <property type="entry name" value="AcylCo_DH-like_C"/>
</dbReference>
<dbReference type="InterPro" id="IPR006091">
    <property type="entry name" value="Acyl-CoA_Oxase/DH_mid-dom"/>
</dbReference>
<dbReference type="Gene3D" id="2.40.110.10">
    <property type="entry name" value="Butyryl-CoA Dehydrogenase, subunit A, domain 2"/>
    <property type="match status" value="1"/>
</dbReference>
<keyword evidence="11" id="KW-1185">Reference proteome</keyword>
<proteinExistence type="inferred from homology"/>
<keyword evidence="4 6" id="KW-0274">FAD</keyword>
<dbReference type="InterPro" id="IPR052161">
    <property type="entry name" value="Mycobact_Acyl-CoA_DH"/>
</dbReference>
<dbReference type="GO" id="GO:0005886">
    <property type="term" value="C:plasma membrane"/>
    <property type="evidence" value="ECO:0007669"/>
    <property type="project" value="TreeGrafter"/>
</dbReference>
<dbReference type="GO" id="GO:0016627">
    <property type="term" value="F:oxidoreductase activity, acting on the CH-CH group of donors"/>
    <property type="evidence" value="ECO:0007669"/>
    <property type="project" value="InterPro"/>
</dbReference>
<dbReference type="InterPro" id="IPR013786">
    <property type="entry name" value="AcylCoA_DH/ox_N"/>
</dbReference>
<dbReference type="SUPFAM" id="SSF56645">
    <property type="entry name" value="Acyl-CoA dehydrogenase NM domain-like"/>
    <property type="match status" value="1"/>
</dbReference>
<dbReference type="Pfam" id="PF02771">
    <property type="entry name" value="Acyl-CoA_dh_N"/>
    <property type="match status" value="1"/>
</dbReference>
<keyword evidence="5 6" id="KW-0560">Oxidoreductase</keyword>